<reference evidence="2" key="1">
    <citation type="submission" date="2016-05" db="EMBL/GenBank/DDBJ databases">
        <title>Comparative genomics of biotechnologically important yeasts.</title>
        <authorList>
            <consortium name="DOE Joint Genome Institute"/>
            <person name="Riley R."/>
            <person name="Haridas S."/>
            <person name="Wolfe K.H."/>
            <person name="Lopes M.R."/>
            <person name="Hittinger C.T."/>
            <person name="Goker M."/>
            <person name="Salamov A."/>
            <person name="Wisecaver J."/>
            <person name="Long T.M."/>
            <person name="Aerts A.L."/>
            <person name="Barry K."/>
            <person name="Choi C."/>
            <person name="Clum A."/>
            <person name="Coughlan A.Y."/>
            <person name="Deshpande S."/>
            <person name="Douglass A.P."/>
            <person name="Hanson S.J."/>
            <person name="Klenk H.-P."/>
            <person name="Labutti K."/>
            <person name="Lapidus A."/>
            <person name="Lindquist E."/>
            <person name="Lipzen A."/>
            <person name="Meier-Kolthoff J.P."/>
            <person name="Ohm R.A."/>
            <person name="Otillar R.P."/>
            <person name="Pangilinan J."/>
            <person name="Peng Y."/>
            <person name="Rokas A."/>
            <person name="Rosa C.A."/>
            <person name="Scheuner C."/>
            <person name="Sibirny A.A."/>
            <person name="Slot J.C."/>
            <person name="Stielow J.B."/>
            <person name="Sun H."/>
            <person name="Kurtzman C.P."/>
            <person name="Blackwell M."/>
            <person name="Grigoriev I.V."/>
            <person name="Jeffries T.W."/>
        </authorList>
    </citation>
    <scope>NUCLEOTIDE SEQUENCE [LARGE SCALE GENOMIC DNA]</scope>
    <source>
        <strain evidence="2">NRRL Y-12698</strain>
    </source>
</reference>
<dbReference type="EMBL" id="KV454441">
    <property type="protein sequence ID" value="ODQ77274.1"/>
    <property type="molecule type" value="Genomic_DNA"/>
</dbReference>
<keyword evidence="2" id="KW-1185">Reference proteome</keyword>
<dbReference type="RefSeq" id="XP_018982602.1">
    <property type="nucleotide sequence ID" value="XM_019133051.1"/>
</dbReference>
<protein>
    <submittedName>
        <fullName evidence="1">Uncharacterized protein</fullName>
    </submittedName>
</protein>
<evidence type="ECO:0000313" key="1">
    <source>
        <dbReference type="EMBL" id="ODQ77274.1"/>
    </source>
</evidence>
<gene>
    <name evidence="1" type="ORF">BABINDRAFT_99767</name>
</gene>
<evidence type="ECO:0000313" key="2">
    <source>
        <dbReference type="Proteomes" id="UP000094336"/>
    </source>
</evidence>
<name>A0A1E3QIK5_9ASCO</name>
<organism evidence="1 2">
    <name type="scientific">Babjeviella inositovora NRRL Y-12698</name>
    <dbReference type="NCBI Taxonomy" id="984486"/>
    <lineage>
        <taxon>Eukaryota</taxon>
        <taxon>Fungi</taxon>
        <taxon>Dikarya</taxon>
        <taxon>Ascomycota</taxon>
        <taxon>Saccharomycotina</taxon>
        <taxon>Pichiomycetes</taxon>
        <taxon>Serinales incertae sedis</taxon>
        <taxon>Babjeviella</taxon>
    </lineage>
</organism>
<accession>A0A1E3QIK5</accession>
<proteinExistence type="predicted"/>
<sequence length="97" mass="11534">MRLAYLARVHKQAQAGLPHARQVLNWHTHTELYRIFYKHWVTSFDLLATATKLRMLSSDSYRLLLYGPWCGTSCAWLYTRRVSYLLHFSHVACLVHW</sequence>
<dbReference type="AlphaFoldDB" id="A0A1E3QIK5"/>
<dbReference type="GeneID" id="30150904"/>
<dbReference type="Proteomes" id="UP000094336">
    <property type="component" value="Unassembled WGS sequence"/>
</dbReference>